<dbReference type="InterPro" id="IPR000009">
    <property type="entry name" value="PP2A_PR55"/>
</dbReference>
<keyword evidence="3 4" id="KW-0677">Repeat</keyword>
<dbReference type="EMBL" id="AACB03000002">
    <property type="protein sequence ID" value="KAE8304163.1"/>
    <property type="molecule type" value="Genomic_DNA"/>
</dbReference>
<dbReference type="HOGENOM" id="CLU_021713_3_3_1"/>
<dbReference type="Proteomes" id="UP000001548">
    <property type="component" value="Unassembled WGS sequence"/>
</dbReference>
<dbReference type="Pfam" id="PF00400">
    <property type="entry name" value="WD40"/>
    <property type="match status" value="1"/>
</dbReference>
<dbReference type="STRING" id="184922.A8BD05"/>
<evidence type="ECO:0000256" key="3">
    <source>
        <dbReference type="ARBA" id="ARBA00022737"/>
    </source>
</evidence>
<dbReference type="PRINTS" id="PR00600">
    <property type="entry name" value="PP2APR55"/>
</dbReference>
<name>A8BD05_GIAIC</name>
<evidence type="ECO:0000313" key="5">
    <source>
        <dbReference type="EMBL" id="KAE8304163.1"/>
    </source>
</evidence>
<dbReference type="SMART" id="SM00320">
    <property type="entry name" value="WD40"/>
    <property type="match status" value="5"/>
</dbReference>
<evidence type="ECO:0000256" key="2">
    <source>
        <dbReference type="ARBA" id="ARBA00022574"/>
    </source>
</evidence>
<gene>
    <name evidence="5" type="ORF">GL50803_004079</name>
</gene>
<dbReference type="InterPro" id="IPR015943">
    <property type="entry name" value="WD40/YVTN_repeat-like_dom_sf"/>
</dbReference>
<dbReference type="RefSeq" id="XP_001707693.1">
    <property type="nucleotide sequence ID" value="XM_001707641.1"/>
</dbReference>
<protein>
    <recommendedName>
        <fullName evidence="4">Serine/threonine-protein phosphatase 2A 55 kDa regulatory subunit B</fullName>
    </recommendedName>
</protein>
<dbReference type="GO" id="GO:0019888">
    <property type="term" value="F:protein phosphatase regulator activity"/>
    <property type="evidence" value="ECO:0000318"/>
    <property type="project" value="GO_Central"/>
</dbReference>
<comment type="caution">
    <text evidence="5">The sequence shown here is derived from an EMBL/GenBank/DDBJ whole genome shotgun (WGS) entry which is preliminary data.</text>
</comment>
<dbReference type="InterPro" id="IPR036322">
    <property type="entry name" value="WD40_repeat_dom_sf"/>
</dbReference>
<organism evidence="5 6">
    <name type="scientific">Giardia intestinalis (strain ATCC 50803 / WB clone C6)</name>
    <name type="common">Giardia lamblia</name>
    <dbReference type="NCBI Taxonomy" id="184922"/>
    <lineage>
        <taxon>Eukaryota</taxon>
        <taxon>Metamonada</taxon>
        <taxon>Diplomonadida</taxon>
        <taxon>Hexamitidae</taxon>
        <taxon>Giardiinae</taxon>
        <taxon>Giardia</taxon>
    </lineage>
</organism>
<dbReference type="GeneID" id="5700597"/>
<evidence type="ECO:0000313" key="6">
    <source>
        <dbReference type="Proteomes" id="UP000001548"/>
    </source>
</evidence>
<keyword evidence="2 4" id="KW-0853">WD repeat</keyword>
<dbReference type="InterPro" id="IPR001680">
    <property type="entry name" value="WD40_rpt"/>
</dbReference>
<dbReference type="KEGG" id="gla:GL50803_004079"/>
<evidence type="ECO:0000256" key="4">
    <source>
        <dbReference type="RuleBase" id="RU331113"/>
    </source>
</evidence>
<comment type="similarity">
    <text evidence="1 4">Belongs to the phosphatase 2A regulatory subunit B family.</text>
</comment>
<dbReference type="FunCoup" id="A8BD05">
    <property type="interactions" value="124"/>
</dbReference>
<dbReference type="VEuPathDB" id="GiardiaDB:GL50803_4079"/>
<dbReference type="GO" id="GO:0005829">
    <property type="term" value="C:cytosol"/>
    <property type="evidence" value="ECO:0000318"/>
    <property type="project" value="GO_Central"/>
</dbReference>
<keyword evidence="6" id="KW-1185">Reference proteome</keyword>
<dbReference type="OMA" id="NQIKWCR"/>
<reference evidence="5 6" key="1">
    <citation type="journal article" date="2007" name="Science">
        <title>Genomic minimalism in the early diverging intestinal parasite Giardia lamblia.</title>
        <authorList>
            <person name="Morrison H.G."/>
            <person name="McArthur A.G."/>
            <person name="Gillin F.D."/>
            <person name="Aley S.B."/>
            <person name="Adam R.D."/>
            <person name="Olsen G.J."/>
            <person name="Best A.A."/>
            <person name="Cande W.Z."/>
            <person name="Chen F."/>
            <person name="Cipriano M.J."/>
            <person name="Davids B.J."/>
            <person name="Dawson S.C."/>
            <person name="Elmendorf H.G."/>
            <person name="Hehl A.B."/>
            <person name="Holder M.E."/>
            <person name="Huse S.M."/>
            <person name="Kim U.U."/>
            <person name="Lasek-Nesselquist E."/>
            <person name="Manning G."/>
            <person name="Nigam A."/>
            <person name="Nixon J.E."/>
            <person name="Palm D."/>
            <person name="Passamaneck N.E."/>
            <person name="Prabhu A."/>
            <person name="Reich C.I."/>
            <person name="Reiner D.S."/>
            <person name="Samuelson J."/>
            <person name="Svard S.G."/>
            <person name="Sogin M.L."/>
        </authorList>
    </citation>
    <scope>NUCLEOTIDE SEQUENCE [LARGE SCALE GENOMIC DNA]</scope>
    <source>
        <strain evidence="5 6">WB C6</strain>
    </source>
</reference>
<dbReference type="AlphaFoldDB" id="A8BD05"/>
<dbReference type="SUPFAM" id="SSF50978">
    <property type="entry name" value="WD40 repeat-like"/>
    <property type="match status" value="1"/>
</dbReference>
<dbReference type="PANTHER" id="PTHR11871">
    <property type="entry name" value="PROTEIN PHOSPHATASE PP2A REGULATORY SUBUNIT B"/>
    <property type="match status" value="1"/>
</dbReference>
<evidence type="ECO:0000256" key="1">
    <source>
        <dbReference type="ARBA" id="ARBA00008259"/>
    </source>
</evidence>
<sequence>MTTKTADQIEWNFRQVFGDTCSIEAIQDADMISALKFNQDGSYIAAGDRGGRVIIFERADSANKDKAMVEYGFYAEFQSHEPDFDSLRSMQISERIVQVQWLPPANGALFLLTTNERTVKIWRVANRCSVQIAHTNLSRTANGKLQGELHIPEIIKSEEKMVSSITKKIFSNVTTFHVNSIAPSCAGDQFLVADDLRINIWSVDSNTEAFSMVDLKPASLEDVQEVVTFADYHPTNGSVFVYGTSHGTIKLCDTRKRALCDTYAKQYANPFLNTSDCPYGAFATYSGQSDIAAGISGLHVTKDGNTIIARDFLSLKLWDIRSEGRPLITLPIHPFVKDYAQRLLESDSLFDRNDVAVSPDCRSFVTGSFSDKFHIYGTRSRDIASSSGIAILATRQIRKRSKQVLQHLNNRTIPSSSIGALPILESGKVLGENLLLDQVDIRKKIQYLDWHPTENILAISTVSNLYIYAAGN</sequence>
<proteinExistence type="inferred from homology"/>
<dbReference type="Gene3D" id="2.130.10.10">
    <property type="entry name" value="YVTN repeat-like/Quinoprotein amine dehydrogenase"/>
    <property type="match status" value="2"/>
</dbReference>
<dbReference type="GO" id="GO:0000159">
    <property type="term" value="C:protein phosphatase type 2A complex"/>
    <property type="evidence" value="ECO:0000318"/>
    <property type="project" value="GO_Central"/>
</dbReference>
<dbReference type="PIRSF" id="PIRSF037309">
    <property type="entry name" value="PP2A_PR55"/>
    <property type="match status" value="1"/>
</dbReference>
<accession>A8BD05</accession>